<dbReference type="EMBL" id="CP012670">
    <property type="protein sequence ID" value="AUX24353.1"/>
    <property type="molecule type" value="Genomic_DNA"/>
</dbReference>
<accession>A0A4P2Q5U6</accession>
<dbReference type="InterPro" id="IPR013249">
    <property type="entry name" value="RNA_pol_sigma70_r4_t2"/>
</dbReference>
<dbReference type="Proteomes" id="UP000295781">
    <property type="component" value="Chromosome"/>
</dbReference>
<evidence type="ECO:0000259" key="8">
    <source>
        <dbReference type="Pfam" id="PF08281"/>
    </source>
</evidence>
<dbReference type="AlphaFoldDB" id="A0A4P2Q5U6"/>
<dbReference type="InterPro" id="IPR013325">
    <property type="entry name" value="RNA_pol_sigma_r2"/>
</dbReference>
<evidence type="ECO:0000256" key="5">
    <source>
        <dbReference type="ARBA" id="ARBA00023163"/>
    </source>
</evidence>
<evidence type="ECO:0000256" key="4">
    <source>
        <dbReference type="ARBA" id="ARBA00023125"/>
    </source>
</evidence>
<dbReference type="SUPFAM" id="SSF88946">
    <property type="entry name" value="Sigma2 domain of RNA polymerase sigma factors"/>
    <property type="match status" value="1"/>
</dbReference>
<name>A0A4P2Q5U6_SORCE</name>
<feature type="domain" description="RNA polymerase sigma factor 70 region 4 type 2" evidence="8">
    <location>
        <begin position="123"/>
        <end position="172"/>
    </location>
</feature>
<dbReference type="GO" id="GO:0016987">
    <property type="term" value="F:sigma factor activity"/>
    <property type="evidence" value="ECO:0007669"/>
    <property type="project" value="UniProtKB-KW"/>
</dbReference>
<feature type="compositionally biased region" description="Pro residues" evidence="6">
    <location>
        <begin position="315"/>
        <end position="336"/>
    </location>
</feature>
<feature type="region of interest" description="Disordered" evidence="6">
    <location>
        <begin position="315"/>
        <end position="376"/>
    </location>
</feature>
<organism evidence="9 10">
    <name type="scientific">Sorangium cellulosum</name>
    <name type="common">Polyangium cellulosum</name>
    <dbReference type="NCBI Taxonomy" id="56"/>
    <lineage>
        <taxon>Bacteria</taxon>
        <taxon>Pseudomonadati</taxon>
        <taxon>Myxococcota</taxon>
        <taxon>Polyangia</taxon>
        <taxon>Polyangiales</taxon>
        <taxon>Polyangiaceae</taxon>
        <taxon>Sorangium</taxon>
    </lineage>
</organism>
<dbReference type="PANTHER" id="PTHR43133:SF8">
    <property type="entry name" value="RNA POLYMERASE SIGMA FACTOR HI_1459-RELATED"/>
    <property type="match status" value="1"/>
</dbReference>
<evidence type="ECO:0000313" key="10">
    <source>
        <dbReference type="Proteomes" id="UP000295781"/>
    </source>
</evidence>
<evidence type="ECO:0000256" key="6">
    <source>
        <dbReference type="SAM" id="MobiDB-lite"/>
    </source>
</evidence>
<dbReference type="InterPro" id="IPR007627">
    <property type="entry name" value="RNA_pol_sigma70_r2"/>
</dbReference>
<keyword evidence="5" id="KW-0804">Transcription</keyword>
<dbReference type="InterPro" id="IPR014284">
    <property type="entry name" value="RNA_pol_sigma-70_dom"/>
</dbReference>
<evidence type="ECO:0000256" key="3">
    <source>
        <dbReference type="ARBA" id="ARBA00023082"/>
    </source>
</evidence>
<comment type="similarity">
    <text evidence="1">Belongs to the sigma-70 factor family. ECF subfamily.</text>
</comment>
<keyword evidence="4" id="KW-0238">DNA-binding</keyword>
<sequence length="465" mass="51139">MTRPSRPGPDGPPEKERAFELLFRAKTFSLIWRWLTRLGIPLRDRGDLAQDILFSAYQSFENYNPAISRPERWLNRITVHTAAHYRERAQHRYEELVMDEELPPLVDQSQPPDQLIMVEQERLMVLELLQQLDLDAYSILAAHDLDGIPMAEIAQQRGVPLSTAYKWRARALSLFHDIVVKRRREDRKKEGSLCVLPLDVAALFAAARIAPRVPEDVRLAVVRGVQESVRAFEAASATTATAGAGKAVGDAVTWLKAIWRRLAPLRSTVGATPAVITTAAATVVAGTAWLGSPDPPPPPLVMPVRSIVMAVTPPEPPPPPAAPEPPPPAAPAPVVRPPQVRATGGRRARVPAPSPPAPSPPAPSPPAPSNDAISPGNSLDVSLFKLCSDAVSRRDPVQAIQELERYDREVPASAFASERSVLWIRALWMARRYSEARARLVRARLDPTIDPKLLEGLDREDAPTR</sequence>
<gene>
    <name evidence="9" type="ORF">SOCEGT47_048900</name>
</gene>
<evidence type="ECO:0000259" key="7">
    <source>
        <dbReference type="Pfam" id="PF04542"/>
    </source>
</evidence>
<dbReference type="NCBIfam" id="TIGR02937">
    <property type="entry name" value="sigma70-ECF"/>
    <property type="match status" value="1"/>
</dbReference>
<reference evidence="9 10" key="1">
    <citation type="submission" date="2015-09" db="EMBL/GenBank/DDBJ databases">
        <title>Sorangium comparison.</title>
        <authorList>
            <person name="Zaburannyi N."/>
            <person name="Bunk B."/>
            <person name="Overmann J."/>
            <person name="Mueller R."/>
        </authorList>
    </citation>
    <scope>NUCLEOTIDE SEQUENCE [LARGE SCALE GENOMIC DNA]</scope>
    <source>
        <strain evidence="9 10">So ceGT47</strain>
    </source>
</reference>
<dbReference type="SUPFAM" id="SSF88659">
    <property type="entry name" value="Sigma3 and sigma4 domains of RNA polymerase sigma factors"/>
    <property type="match status" value="1"/>
</dbReference>
<protein>
    <submittedName>
        <fullName evidence="9">ECF family RNA polymerase sigma factor</fullName>
    </submittedName>
</protein>
<keyword evidence="3" id="KW-0731">Sigma factor</keyword>
<dbReference type="Gene3D" id="1.10.10.10">
    <property type="entry name" value="Winged helix-like DNA-binding domain superfamily/Winged helix DNA-binding domain"/>
    <property type="match status" value="1"/>
</dbReference>
<evidence type="ECO:0000256" key="1">
    <source>
        <dbReference type="ARBA" id="ARBA00010641"/>
    </source>
</evidence>
<dbReference type="PANTHER" id="PTHR43133">
    <property type="entry name" value="RNA POLYMERASE ECF-TYPE SIGMA FACTO"/>
    <property type="match status" value="1"/>
</dbReference>
<dbReference type="InterPro" id="IPR013324">
    <property type="entry name" value="RNA_pol_sigma_r3/r4-like"/>
</dbReference>
<keyword evidence="2" id="KW-0805">Transcription regulation</keyword>
<dbReference type="GO" id="GO:0003677">
    <property type="term" value="F:DNA binding"/>
    <property type="evidence" value="ECO:0007669"/>
    <property type="project" value="UniProtKB-KW"/>
</dbReference>
<dbReference type="RefSeq" id="WP_129350286.1">
    <property type="nucleotide sequence ID" value="NZ_CP012670.1"/>
</dbReference>
<evidence type="ECO:0000256" key="2">
    <source>
        <dbReference type="ARBA" id="ARBA00023015"/>
    </source>
</evidence>
<feature type="compositionally biased region" description="Pro residues" evidence="6">
    <location>
        <begin position="352"/>
        <end position="368"/>
    </location>
</feature>
<dbReference type="OrthoDB" id="5505567at2"/>
<feature type="domain" description="RNA polymerase sigma-70 region 2" evidence="7">
    <location>
        <begin position="30"/>
        <end position="90"/>
    </location>
</feature>
<evidence type="ECO:0000313" key="9">
    <source>
        <dbReference type="EMBL" id="AUX24353.1"/>
    </source>
</evidence>
<proteinExistence type="inferred from homology"/>
<dbReference type="GO" id="GO:0006352">
    <property type="term" value="P:DNA-templated transcription initiation"/>
    <property type="evidence" value="ECO:0007669"/>
    <property type="project" value="InterPro"/>
</dbReference>
<dbReference type="InterPro" id="IPR039425">
    <property type="entry name" value="RNA_pol_sigma-70-like"/>
</dbReference>
<dbReference type="Pfam" id="PF04542">
    <property type="entry name" value="Sigma70_r2"/>
    <property type="match status" value="1"/>
</dbReference>
<dbReference type="Gene3D" id="1.10.1740.10">
    <property type="match status" value="1"/>
</dbReference>
<dbReference type="InterPro" id="IPR036388">
    <property type="entry name" value="WH-like_DNA-bd_sf"/>
</dbReference>
<dbReference type="Pfam" id="PF08281">
    <property type="entry name" value="Sigma70_r4_2"/>
    <property type="match status" value="1"/>
</dbReference>